<feature type="domain" description="Endonuclease/exonuclease/phosphatase" evidence="2">
    <location>
        <begin position="127"/>
        <end position="332"/>
    </location>
</feature>
<dbReference type="STRING" id="716928.GCA_000261485_03915"/>
<geneLocation type="plasmid" evidence="4">
    <name>psj05684b</name>
</geneLocation>
<evidence type="ECO:0000256" key="1">
    <source>
        <dbReference type="SAM" id="Phobius"/>
    </source>
</evidence>
<dbReference type="AlphaFoldDB" id="A0A249PH90"/>
<dbReference type="EMBL" id="CP023068">
    <property type="protein sequence ID" value="ASY65288.1"/>
    <property type="molecule type" value="Genomic_DNA"/>
</dbReference>
<feature type="transmembrane region" description="Helical" evidence="1">
    <location>
        <begin position="80"/>
        <end position="100"/>
    </location>
</feature>
<name>A0A249PH90_9HYPH</name>
<gene>
    <name evidence="3" type="ORF">SJ05684_b43060</name>
</gene>
<keyword evidence="1" id="KW-0472">Membrane</keyword>
<protein>
    <recommendedName>
        <fullName evidence="2">Endonuclease/exonuclease/phosphatase domain-containing protein</fullName>
    </recommendedName>
</protein>
<evidence type="ECO:0000313" key="3">
    <source>
        <dbReference type="EMBL" id="ASY65288.1"/>
    </source>
</evidence>
<feature type="transmembrane region" description="Helical" evidence="1">
    <location>
        <begin position="56"/>
        <end position="74"/>
    </location>
</feature>
<dbReference type="InterPro" id="IPR005135">
    <property type="entry name" value="Endo/exonuclease/phosphatase"/>
</dbReference>
<keyword evidence="3" id="KW-0614">Plasmid</keyword>
<evidence type="ECO:0000259" key="2">
    <source>
        <dbReference type="Pfam" id="PF03372"/>
    </source>
</evidence>
<reference evidence="3 4" key="1">
    <citation type="submission" date="2017-08" db="EMBL/GenBank/DDBJ databases">
        <title>Multipartite genome sequences of Sinorhizobium species nodulating soybeans.</title>
        <authorList>
            <person name="Tian C.F."/>
        </authorList>
    </citation>
    <scope>NUCLEOTIDE SEQUENCE [LARGE SCALE GENOMIC DNA]</scope>
    <source>
        <strain evidence="3 4">CCBAU 05684</strain>
        <plasmid evidence="4">psj05684b</plasmid>
    </source>
</reference>
<proteinExistence type="predicted"/>
<dbReference type="SUPFAM" id="SSF56219">
    <property type="entry name" value="DNase I-like"/>
    <property type="match status" value="1"/>
</dbReference>
<organism evidence="3 4">
    <name type="scientific">Sinorhizobium sojae CCBAU 05684</name>
    <dbReference type="NCBI Taxonomy" id="716928"/>
    <lineage>
        <taxon>Bacteria</taxon>
        <taxon>Pseudomonadati</taxon>
        <taxon>Pseudomonadota</taxon>
        <taxon>Alphaproteobacteria</taxon>
        <taxon>Hyphomicrobiales</taxon>
        <taxon>Rhizobiaceae</taxon>
        <taxon>Sinorhizobium/Ensifer group</taxon>
        <taxon>Sinorhizobium</taxon>
    </lineage>
</organism>
<sequence>MPREASIICSASLQQEDQKLSNALFGSALIVTLVAGALSLVPLIQSNYWWIRVLDIARLHLLLVLIVASAALLYSPRRPLAWAVLALALPAMLYNAFYLIPYLPFRQEAGAVASECPKESRMRVLVANVNGRLESADELLRIVRGYDPDLFLAVETNQWWDEQLAALKPRFTDAVQQVAGSRANFGIHLFTNFPLVESEILFPVDNRVPAIRARLSMRDGETVSFYGLHPRPPRPFHSSATRDAQLMLAAKAARESAEAMVVAGDFNAVPWEPVFRRTLRIGGLYDPRLGRGYLATYNAQMPIFYWPIDHVLITEELGILGFARGPAFGSDHWPVVADLCRRPGLARARVAPPLEPDDLEAAESAIRSATSNAD</sequence>
<feature type="transmembrane region" description="Helical" evidence="1">
    <location>
        <begin position="23"/>
        <end position="44"/>
    </location>
</feature>
<evidence type="ECO:0000313" key="4">
    <source>
        <dbReference type="Proteomes" id="UP000217211"/>
    </source>
</evidence>
<dbReference type="GO" id="GO:0003824">
    <property type="term" value="F:catalytic activity"/>
    <property type="evidence" value="ECO:0007669"/>
    <property type="project" value="InterPro"/>
</dbReference>
<dbReference type="eggNOG" id="COG3021">
    <property type="taxonomic scope" value="Bacteria"/>
</dbReference>
<keyword evidence="1" id="KW-0812">Transmembrane</keyword>
<dbReference type="KEGG" id="esj:SJ05684_b43060"/>
<keyword evidence="1" id="KW-1133">Transmembrane helix</keyword>
<dbReference type="Proteomes" id="UP000217211">
    <property type="component" value="Plasmid pSJ05684b"/>
</dbReference>
<dbReference type="Pfam" id="PF03372">
    <property type="entry name" value="Exo_endo_phos"/>
    <property type="match status" value="1"/>
</dbReference>
<dbReference type="Gene3D" id="3.60.10.10">
    <property type="entry name" value="Endonuclease/exonuclease/phosphatase"/>
    <property type="match status" value="1"/>
</dbReference>
<accession>A0A249PH90</accession>
<keyword evidence="4" id="KW-1185">Reference proteome</keyword>
<dbReference type="InterPro" id="IPR036691">
    <property type="entry name" value="Endo/exonu/phosph_ase_sf"/>
</dbReference>